<dbReference type="SMART" id="SM00331">
    <property type="entry name" value="PP2C_SIG"/>
    <property type="match status" value="1"/>
</dbReference>
<keyword evidence="4" id="KW-0597">Phosphoprotein</keyword>
<dbReference type="Gene3D" id="3.30.450.40">
    <property type="match status" value="1"/>
</dbReference>
<keyword evidence="5" id="KW-0808">Transferase</keyword>
<keyword evidence="13" id="KW-0904">Protein phosphatase</keyword>
<keyword evidence="9" id="KW-0418">Kinase</keyword>
<dbReference type="SUPFAM" id="SSF55781">
    <property type="entry name" value="GAF domain-like"/>
    <property type="match status" value="1"/>
</dbReference>
<comment type="catalytic activity">
    <reaction evidence="18">
        <text>O-phospho-L-seryl-[protein] + H2O = L-seryl-[protein] + phosphate</text>
        <dbReference type="Rhea" id="RHEA:20629"/>
        <dbReference type="Rhea" id="RHEA-COMP:9863"/>
        <dbReference type="Rhea" id="RHEA-COMP:11604"/>
        <dbReference type="ChEBI" id="CHEBI:15377"/>
        <dbReference type="ChEBI" id="CHEBI:29999"/>
        <dbReference type="ChEBI" id="CHEBI:43474"/>
        <dbReference type="ChEBI" id="CHEBI:83421"/>
        <dbReference type="EC" id="3.1.3.16"/>
    </reaction>
</comment>
<dbReference type="InterPro" id="IPR035965">
    <property type="entry name" value="PAS-like_dom_sf"/>
</dbReference>
<dbReference type="GO" id="GO:0004722">
    <property type="term" value="F:protein serine/threonine phosphatase activity"/>
    <property type="evidence" value="ECO:0007669"/>
    <property type="project" value="UniProtKB-EC"/>
</dbReference>
<evidence type="ECO:0000256" key="20">
    <source>
        <dbReference type="ARBA" id="ARBA00075117"/>
    </source>
</evidence>
<dbReference type="Proteomes" id="UP000183015">
    <property type="component" value="Unassembled WGS sequence"/>
</dbReference>
<evidence type="ECO:0000256" key="17">
    <source>
        <dbReference type="ARBA" id="ARBA00023211"/>
    </source>
</evidence>
<dbReference type="InterPro" id="IPR001932">
    <property type="entry name" value="PPM-type_phosphatase-like_dom"/>
</dbReference>
<evidence type="ECO:0000256" key="12">
    <source>
        <dbReference type="ARBA" id="ARBA00022842"/>
    </source>
</evidence>
<dbReference type="SUPFAM" id="SSF81606">
    <property type="entry name" value="PP2C-like"/>
    <property type="match status" value="1"/>
</dbReference>
<evidence type="ECO:0000256" key="11">
    <source>
        <dbReference type="ARBA" id="ARBA00022840"/>
    </source>
</evidence>
<evidence type="ECO:0000259" key="24">
    <source>
        <dbReference type="SMART" id="SM00091"/>
    </source>
</evidence>
<dbReference type="eggNOG" id="COG3290">
    <property type="taxonomic scope" value="Bacteria"/>
</dbReference>
<dbReference type="STRING" id="235985.SAMN05414137_1216"/>
<evidence type="ECO:0000256" key="8">
    <source>
        <dbReference type="ARBA" id="ARBA00022741"/>
    </source>
</evidence>
<dbReference type="AlphaFoldDB" id="A0A1H7WP96"/>
<evidence type="ECO:0000256" key="3">
    <source>
        <dbReference type="ARBA" id="ARBA00022475"/>
    </source>
</evidence>
<dbReference type="PANTHER" id="PTHR43156">
    <property type="entry name" value="STAGE II SPORULATION PROTEIN E-RELATED"/>
    <property type="match status" value="1"/>
</dbReference>
<keyword evidence="15" id="KW-0902">Two-component regulatory system</keyword>
<feature type="domain" description="PPM-type phosphatase" evidence="25">
    <location>
        <begin position="547"/>
        <end position="764"/>
    </location>
</feature>
<dbReference type="Pfam" id="PF13581">
    <property type="entry name" value="HATPase_c_2"/>
    <property type="match status" value="1"/>
</dbReference>
<dbReference type="Pfam" id="PF17203">
    <property type="entry name" value="sCache_3_2"/>
    <property type="match status" value="1"/>
</dbReference>
<evidence type="ECO:0000313" key="27">
    <source>
        <dbReference type="Proteomes" id="UP000183015"/>
    </source>
</evidence>
<feature type="region of interest" description="Disordered" evidence="22">
    <location>
        <begin position="1"/>
        <end position="33"/>
    </location>
</feature>
<evidence type="ECO:0000256" key="2">
    <source>
        <dbReference type="ARBA" id="ARBA00013081"/>
    </source>
</evidence>
<dbReference type="SUPFAM" id="SSF103190">
    <property type="entry name" value="Sensory domain-like"/>
    <property type="match status" value="1"/>
</dbReference>
<dbReference type="InterPro" id="IPR029151">
    <property type="entry name" value="Sensor-like_sf"/>
</dbReference>
<evidence type="ECO:0000256" key="18">
    <source>
        <dbReference type="ARBA" id="ARBA00047761"/>
    </source>
</evidence>
<dbReference type="InterPro" id="IPR000014">
    <property type="entry name" value="PAS"/>
</dbReference>
<dbReference type="GO" id="GO:0046872">
    <property type="term" value="F:metal ion binding"/>
    <property type="evidence" value="ECO:0007669"/>
    <property type="project" value="UniProtKB-KW"/>
</dbReference>
<keyword evidence="7" id="KW-0479">Metal-binding</keyword>
<dbReference type="Gene3D" id="3.30.565.10">
    <property type="entry name" value="Histidine kinase-like ATPase, C-terminal domain"/>
    <property type="match status" value="1"/>
</dbReference>
<dbReference type="Pfam" id="PF07228">
    <property type="entry name" value="SpoIIE"/>
    <property type="match status" value="1"/>
</dbReference>
<evidence type="ECO:0000256" key="9">
    <source>
        <dbReference type="ARBA" id="ARBA00022777"/>
    </source>
</evidence>
<dbReference type="Gene3D" id="3.30.450.20">
    <property type="entry name" value="PAS domain"/>
    <property type="match status" value="2"/>
</dbReference>
<dbReference type="SUPFAM" id="SSF55785">
    <property type="entry name" value="PYP-like sensor domain (PAS domain)"/>
    <property type="match status" value="1"/>
</dbReference>
<proteinExistence type="predicted"/>
<name>A0A1H7WP96_STRJI</name>
<keyword evidence="27" id="KW-1185">Reference proteome</keyword>
<comment type="function">
    <text evidence="19">Primarily acts as an independent SigF regulator that is sensitive to the osmosensory signal, mediating the cross talk of PknD with the SigF regulon. Possesses both phosphatase and kinase activities. The kinase domain functions as a classic anti-sigma factor-like kinase to phosphorylate the anti-anti-sigma factor domain at the canonical regulatory site, and the phosphatase domain antagonizes this activity.</text>
</comment>
<evidence type="ECO:0000256" key="16">
    <source>
        <dbReference type="ARBA" id="ARBA00023136"/>
    </source>
</evidence>
<dbReference type="InterPro" id="IPR003594">
    <property type="entry name" value="HATPase_dom"/>
</dbReference>
<dbReference type="eggNOG" id="COG2208">
    <property type="taxonomic scope" value="Bacteria"/>
</dbReference>
<keyword evidence="11" id="KW-0067">ATP-binding</keyword>
<organism evidence="26 27">
    <name type="scientific">Streptacidiphilus jiangxiensis</name>
    <dbReference type="NCBI Taxonomy" id="235985"/>
    <lineage>
        <taxon>Bacteria</taxon>
        <taxon>Bacillati</taxon>
        <taxon>Actinomycetota</taxon>
        <taxon>Actinomycetes</taxon>
        <taxon>Kitasatosporales</taxon>
        <taxon>Streptomycetaceae</taxon>
        <taxon>Streptacidiphilus</taxon>
    </lineage>
</organism>
<feature type="compositionally biased region" description="Low complexity" evidence="22">
    <location>
        <begin position="17"/>
        <end position="33"/>
    </location>
</feature>
<evidence type="ECO:0000256" key="23">
    <source>
        <dbReference type="SAM" id="Phobius"/>
    </source>
</evidence>
<keyword evidence="10" id="KW-0378">Hydrolase</keyword>
<accession>A0A1H7WP96</accession>
<evidence type="ECO:0000256" key="7">
    <source>
        <dbReference type="ARBA" id="ARBA00022723"/>
    </source>
</evidence>
<evidence type="ECO:0000256" key="10">
    <source>
        <dbReference type="ARBA" id="ARBA00022801"/>
    </source>
</evidence>
<dbReference type="EMBL" id="FOAZ01000021">
    <property type="protein sequence ID" value="SEM22869.1"/>
    <property type="molecule type" value="Genomic_DNA"/>
</dbReference>
<evidence type="ECO:0000256" key="21">
    <source>
        <dbReference type="ARBA" id="ARBA00081350"/>
    </source>
</evidence>
<gene>
    <name evidence="26" type="ORF">SAMN05414137_1216</name>
</gene>
<dbReference type="EC" id="3.1.3.16" evidence="2"/>
<evidence type="ECO:0000259" key="25">
    <source>
        <dbReference type="SMART" id="SM00331"/>
    </source>
</evidence>
<dbReference type="FunFam" id="3.60.40.10:FF:000005">
    <property type="entry name" value="Serine/threonine protein phosphatase"/>
    <property type="match status" value="1"/>
</dbReference>
<evidence type="ECO:0000256" key="22">
    <source>
        <dbReference type="SAM" id="MobiDB-lite"/>
    </source>
</evidence>
<evidence type="ECO:0000256" key="4">
    <source>
        <dbReference type="ARBA" id="ARBA00022553"/>
    </source>
</evidence>
<dbReference type="InterPro" id="IPR033463">
    <property type="entry name" value="sCache_3"/>
</dbReference>
<dbReference type="GO" id="GO:0005524">
    <property type="term" value="F:ATP binding"/>
    <property type="evidence" value="ECO:0007669"/>
    <property type="project" value="UniProtKB-KW"/>
</dbReference>
<reference evidence="27" key="1">
    <citation type="submission" date="2016-10" db="EMBL/GenBank/DDBJ databases">
        <authorList>
            <person name="Varghese N."/>
        </authorList>
    </citation>
    <scope>NUCLEOTIDE SEQUENCE [LARGE SCALE GENOMIC DNA]</scope>
    <source>
        <strain evidence="27">DSM 45096 / BCRC 16803 / CGMCC 4.1857 / CIP 109030 / JCM 12277 / KCTC 19219 / NBRC 100920 / 33214</strain>
    </source>
</reference>
<dbReference type="GO" id="GO:0016301">
    <property type="term" value="F:kinase activity"/>
    <property type="evidence" value="ECO:0007669"/>
    <property type="project" value="UniProtKB-KW"/>
</dbReference>
<evidence type="ECO:0000256" key="6">
    <source>
        <dbReference type="ARBA" id="ARBA00022692"/>
    </source>
</evidence>
<keyword evidence="17" id="KW-0464">Manganese</keyword>
<dbReference type="InterPro" id="IPR036457">
    <property type="entry name" value="PPM-type-like_dom_sf"/>
</dbReference>
<dbReference type="FunFam" id="3.30.565.10:FF:000028">
    <property type="entry name" value="PAS sensor protein"/>
    <property type="match status" value="1"/>
</dbReference>
<feature type="domain" description="PAS" evidence="24">
    <location>
        <begin position="254"/>
        <end position="319"/>
    </location>
</feature>
<keyword evidence="8" id="KW-0547">Nucleotide-binding</keyword>
<keyword evidence="12" id="KW-0460">Magnesium</keyword>
<keyword evidence="3" id="KW-1003">Cell membrane</keyword>
<evidence type="ECO:0000256" key="19">
    <source>
        <dbReference type="ARBA" id="ARBA00056274"/>
    </source>
</evidence>
<feature type="transmembrane region" description="Helical" evidence="23">
    <location>
        <begin position="47"/>
        <end position="68"/>
    </location>
</feature>
<dbReference type="PANTHER" id="PTHR43156:SF2">
    <property type="entry name" value="STAGE II SPORULATION PROTEIN E"/>
    <property type="match status" value="1"/>
</dbReference>
<dbReference type="Gene3D" id="3.60.40.10">
    <property type="entry name" value="PPM-type phosphatase domain"/>
    <property type="match status" value="1"/>
</dbReference>
<dbReference type="InterPro" id="IPR029016">
    <property type="entry name" value="GAF-like_dom_sf"/>
</dbReference>
<dbReference type="InterPro" id="IPR052016">
    <property type="entry name" value="Bact_Sigma-Reg"/>
</dbReference>
<dbReference type="GO" id="GO:0000160">
    <property type="term" value="P:phosphorelay signal transduction system"/>
    <property type="evidence" value="ECO:0007669"/>
    <property type="project" value="UniProtKB-KW"/>
</dbReference>
<evidence type="ECO:0000256" key="5">
    <source>
        <dbReference type="ARBA" id="ARBA00022679"/>
    </source>
</evidence>
<dbReference type="CDD" id="cd16936">
    <property type="entry name" value="HATPase_RsbW-like"/>
    <property type="match status" value="1"/>
</dbReference>
<comment type="subcellular location">
    <subcellularLocation>
        <location evidence="1">Cell membrane</location>
        <topology evidence="1">Multi-pass membrane protein</topology>
    </subcellularLocation>
</comment>
<protein>
    <recommendedName>
        <fullName evidence="2">protein-serine/threonine phosphatase</fullName>
        <ecNumber evidence="2">3.1.3.16</ecNumber>
    </recommendedName>
    <alternativeName>
        <fullName evidence="21">Protein-serine/threonine phosphatase</fullName>
    </alternativeName>
    <alternativeName>
        <fullName evidence="20">Serine/threonine-protein kinase</fullName>
    </alternativeName>
</protein>
<evidence type="ECO:0000256" key="13">
    <source>
        <dbReference type="ARBA" id="ARBA00022912"/>
    </source>
</evidence>
<keyword evidence="14 23" id="KW-1133">Transmembrane helix</keyword>
<keyword evidence="6 23" id="KW-0812">Transmembrane</keyword>
<dbReference type="InterPro" id="IPR036890">
    <property type="entry name" value="HATPase_C_sf"/>
</dbReference>
<keyword evidence="16 23" id="KW-0472">Membrane</keyword>
<evidence type="ECO:0000256" key="1">
    <source>
        <dbReference type="ARBA" id="ARBA00004651"/>
    </source>
</evidence>
<evidence type="ECO:0000256" key="14">
    <source>
        <dbReference type="ARBA" id="ARBA00022989"/>
    </source>
</evidence>
<feature type="compositionally biased region" description="Basic and acidic residues" evidence="22">
    <location>
        <begin position="7"/>
        <end position="16"/>
    </location>
</feature>
<dbReference type="SMART" id="SM00091">
    <property type="entry name" value="PAS"/>
    <property type="match status" value="1"/>
</dbReference>
<sequence length="907" mass="96064">MRRRHREASTHRDRGASSEPGSNSPSGPRRGRGLSRMLSARSLAGRMFLTGLLIVLLLVAAAVTAMVLQARSSTVSDARRVTRGVAEAFASGPGLAQALESSNPSAVLEPRAEAVRQATGVDSVVVFNTRYVQLTSPDPTFVGRPYQAPPFVTQEVVPKLLAGQTVTFTLSEPGFSSIATAVPIFDPAHRPLGVVVVNITVGRVNSLVDTHLPILIGGAAVGLVLAAAGTAYASRRLLRQTRGLGPTELSRMYEHHEAVLHAVREGVLIIGGDGRLTLANDEARRLLDLPAEAEGRSVASLGLDPATTELLTSADEVTDGIHRAGDRLLAVNKRPTAPYGGLPGSVVTLRDTTELHELTDRIEVAGQRRQLLYEAGMRIGRTLDMTRTCEELAEVAVGGFADTVTVDLVDAVTRGEEPPRTAALLRRTALRGRPGVGSPGSAAPVGASVTVTAGSPQERAVTSDEAVPDDHHGTLTVALRMRGGLLGLVQFRRAVTSAPFDADDLLLAKDLAARAAMSVDNARRFTREHGTAVALQRSLLPRSVPERTGLEVAHRYLPATAGVGGDWFDVIALPGFRTALVVGDVVGHGINAAVAMGRLRTAIRTFCALDLPPDEVLGRLDELVSQLDEESTDVSFTGSTCVYAVYDPVVGVCTVSRAGHPAPVVLTPDGRLDRPEVAVSPPLGVGGHPFETTEIPLAPGSQLLLFSDGLVESREQDGDQGLERLRAALEGRGGTSPEETCSAAIQAGPSPHPTDDIALLVARTTLLRPDQVATWDVPSDPAAVGPVRNACVKQLAEWGLEEISFNTELILSELITNAIRYGASPVRVRLLRDTALVCEVSDASSTAPHLRWAATTDEGGRGIFLVAKLAHRWGTRYTPTGKVIWSEQSLTESAPGDGPLFAFEEDW</sequence>
<evidence type="ECO:0000313" key="26">
    <source>
        <dbReference type="EMBL" id="SEM22869.1"/>
    </source>
</evidence>
<dbReference type="GO" id="GO:0005886">
    <property type="term" value="C:plasma membrane"/>
    <property type="evidence" value="ECO:0007669"/>
    <property type="project" value="UniProtKB-SubCell"/>
</dbReference>
<dbReference type="SUPFAM" id="SSF55874">
    <property type="entry name" value="ATPase domain of HSP90 chaperone/DNA topoisomerase II/histidine kinase"/>
    <property type="match status" value="1"/>
</dbReference>
<evidence type="ECO:0000256" key="15">
    <source>
        <dbReference type="ARBA" id="ARBA00023012"/>
    </source>
</evidence>